<reference evidence="2 3" key="1">
    <citation type="submission" date="2014-11" db="EMBL/GenBank/DDBJ databases">
        <title>Genetic blueprint of the zoonotic pathogen Toxocara canis.</title>
        <authorList>
            <person name="Zhu X.-Q."/>
            <person name="Korhonen P.K."/>
            <person name="Cai H."/>
            <person name="Young N.D."/>
            <person name="Nejsum P."/>
            <person name="von Samson-Himmelstjerna G."/>
            <person name="Boag P.R."/>
            <person name="Tan P."/>
            <person name="Li Q."/>
            <person name="Min J."/>
            <person name="Yang Y."/>
            <person name="Wang X."/>
            <person name="Fang X."/>
            <person name="Hall R.S."/>
            <person name="Hofmann A."/>
            <person name="Sternberg P.W."/>
            <person name="Jex A.R."/>
            <person name="Gasser R.B."/>
        </authorList>
    </citation>
    <scope>NUCLEOTIDE SEQUENCE [LARGE SCALE GENOMIC DNA]</scope>
    <source>
        <strain evidence="2">PN_DK_2014</strain>
    </source>
</reference>
<evidence type="ECO:0000313" key="2">
    <source>
        <dbReference type="EMBL" id="KHN71048.1"/>
    </source>
</evidence>
<feature type="region of interest" description="Disordered" evidence="1">
    <location>
        <begin position="24"/>
        <end position="49"/>
    </location>
</feature>
<keyword evidence="3" id="KW-1185">Reference proteome</keyword>
<organism evidence="2 3">
    <name type="scientific">Toxocara canis</name>
    <name type="common">Canine roundworm</name>
    <dbReference type="NCBI Taxonomy" id="6265"/>
    <lineage>
        <taxon>Eukaryota</taxon>
        <taxon>Metazoa</taxon>
        <taxon>Ecdysozoa</taxon>
        <taxon>Nematoda</taxon>
        <taxon>Chromadorea</taxon>
        <taxon>Rhabditida</taxon>
        <taxon>Spirurina</taxon>
        <taxon>Ascaridomorpha</taxon>
        <taxon>Ascaridoidea</taxon>
        <taxon>Toxocaridae</taxon>
        <taxon>Toxocara</taxon>
    </lineage>
</organism>
<evidence type="ECO:0000256" key="1">
    <source>
        <dbReference type="SAM" id="MobiDB-lite"/>
    </source>
</evidence>
<feature type="non-terminal residue" evidence="2">
    <location>
        <position position="131"/>
    </location>
</feature>
<gene>
    <name evidence="2" type="ORF">Tcan_00546</name>
</gene>
<comment type="caution">
    <text evidence="2">The sequence shown here is derived from an EMBL/GenBank/DDBJ whole genome shotgun (WGS) entry which is preliminary data.</text>
</comment>
<dbReference type="AlphaFoldDB" id="A0A0B2UNU2"/>
<dbReference type="EMBL" id="JPKZ01022813">
    <property type="protein sequence ID" value="KHN71048.1"/>
    <property type="molecule type" value="Genomic_DNA"/>
</dbReference>
<evidence type="ECO:0000313" key="3">
    <source>
        <dbReference type="Proteomes" id="UP000031036"/>
    </source>
</evidence>
<feature type="non-terminal residue" evidence="2">
    <location>
        <position position="1"/>
    </location>
</feature>
<name>A0A0B2UNU2_TOXCA</name>
<accession>A0A0B2UNU2</accession>
<dbReference type="Proteomes" id="UP000031036">
    <property type="component" value="Unassembled WGS sequence"/>
</dbReference>
<proteinExistence type="predicted"/>
<sequence>DVLHFLWLRPIHNDKRNELKEGKFTHPFTSRDNDNKREVDKRTNANDTTERFVKNTMEHGIVSSDSFARTTKTIYEYNPLMCYIKKMSRQQFSLSHLIDLYQTRRSWSPQKLRATISPLLLHKLTLPASRT</sequence>
<protein>
    <submittedName>
        <fullName evidence="2">Uncharacterized protein</fullName>
    </submittedName>
</protein>